<dbReference type="InterPro" id="IPR001791">
    <property type="entry name" value="Laminin_G"/>
</dbReference>
<dbReference type="InterPro" id="IPR013320">
    <property type="entry name" value="ConA-like_dom_sf"/>
</dbReference>
<dbReference type="EMBL" id="KB096590">
    <property type="protein sequence ID" value="ESO03792.1"/>
    <property type="molecule type" value="Genomic_DNA"/>
</dbReference>
<dbReference type="STRING" id="6412.T1F6W1"/>
<dbReference type="GeneID" id="20204560"/>
<gene>
    <name evidence="3" type="primary">20204560</name>
    <name evidence="2" type="ORF">HELRODRAFT_173495</name>
</gene>
<reference evidence="4" key="1">
    <citation type="submission" date="2012-12" db="EMBL/GenBank/DDBJ databases">
        <authorList>
            <person name="Hellsten U."/>
            <person name="Grimwood J."/>
            <person name="Chapman J.A."/>
            <person name="Shapiro H."/>
            <person name="Aerts A."/>
            <person name="Otillar R.P."/>
            <person name="Terry A.Y."/>
            <person name="Boore J.L."/>
            <person name="Simakov O."/>
            <person name="Marletaz F."/>
            <person name="Cho S.-J."/>
            <person name="Edsinger-Gonzales E."/>
            <person name="Havlak P."/>
            <person name="Kuo D.-H."/>
            <person name="Larsson T."/>
            <person name="Lv J."/>
            <person name="Arendt D."/>
            <person name="Savage R."/>
            <person name="Osoegawa K."/>
            <person name="de Jong P."/>
            <person name="Lindberg D.R."/>
            <person name="Seaver E.C."/>
            <person name="Weisblat D.A."/>
            <person name="Putnam N.H."/>
            <person name="Grigoriev I.V."/>
            <person name="Rokhsar D.S."/>
        </authorList>
    </citation>
    <scope>NUCLEOTIDE SEQUENCE</scope>
</reference>
<dbReference type="OrthoDB" id="5989513at2759"/>
<dbReference type="EMBL" id="AMQM01004554">
    <property type="status" value="NOT_ANNOTATED_CDS"/>
    <property type="molecule type" value="Genomic_DNA"/>
</dbReference>
<dbReference type="eggNOG" id="KOG3514">
    <property type="taxonomic scope" value="Eukaryota"/>
</dbReference>
<dbReference type="HOGENOM" id="CLU_1268140_0_0_1"/>
<feature type="domain" description="Laminin G" evidence="1">
    <location>
        <begin position="42"/>
        <end position="127"/>
    </location>
</feature>
<evidence type="ECO:0000313" key="4">
    <source>
        <dbReference type="Proteomes" id="UP000015101"/>
    </source>
</evidence>
<sequence>MTFRFTKGDWPDTHADRIAVAFKPETKIKMSVKEEDEEEKNRDATIFRMESGSSADFIEIYLTKNNSVCALYDVGMGKKLLTSGWSYGDVIIAQRYHVIKFQRSGANASLQVDDGNVSSYNTSGLVVNGLNVFELASKNHPQVRIEGKGVRLASEMKQNRPAEFELCRHITQTPRMNNANLQYMYVGSLGVIMVKLLCESMITLQRSKNGWMICNPQS</sequence>
<reference evidence="3" key="3">
    <citation type="submission" date="2015-06" db="UniProtKB">
        <authorList>
            <consortium name="EnsemblMetazoa"/>
        </authorList>
    </citation>
    <scope>IDENTIFICATION</scope>
</reference>
<name>T1F6W1_HELRO</name>
<dbReference type="EnsemblMetazoa" id="HelroT173495">
    <property type="protein sequence ID" value="HelroP173495"/>
    <property type="gene ID" value="HelroG173495"/>
</dbReference>
<dbReference type="InParanoid" id="T1F6W1"/>
<organism evidence="3 4">
    <name type="scientific">Helobdella robusta</name>
    <name type="common">Californian leech</name>
    <dbReference type="NCBI Taxonomy" id="6412"/>
    <lineage>
        <taxon>Eukaryota</taxon>
        <taxon>Metazoa</taxon>
        <taxon>Spiralia</taxon>
        <taxon>Lophotrochozoa</taxon>
        <taxon>Annelida</taxon>
        <taxon>Clitellata</taxon>
        <taxon>Hirudinea</taxon>
        <taxon>Rhynchobdellida</taxon>
        <taxon>Glossiphoniidae</taxon>
        <taxon>Helobdella</taxon>
    </lineage>
</organism>
<evidence type="ECO:0000259" key="1">
    <source>
        <dbReference type="Pfam" id="PF02210"/>
    </source>
</evidence>
<protein>
    <recommendedName>
        <fullName evidence="1">Laminin G domain-containing protein</fullName>
    </recommendedName>
</protein>
<evidence type="ECO:0000313" key="3">
    <source>
        <dbReference type="EnsemblMetazoa" id="HelroP173495"/>
    </source>
</evidence>
<proteinExistence type="predicted"/>
<dbReference type="Pfam" id="PF02210">
    <property type="entry name" value="Laminin_G_2"/>
    <property type="match status" value="1"/>
</dbReference>
<dbReference type="CTD" id="20204560"/>
<accession>T1F6W1</accession>
<evidence type="ECO:0000313" key="2">
    <source>
        <dbReference type="EMBL" id="ESO03792.1"/>
    </source>
</evidence>
<dbReference type="Proteomes" id="UP000015101">
    <property type="component" value="Unassembled WGS sequence"/>
</dbReference>
<dbReference type="SUPFAM" id="SSF49899">
    <property type="entry name" value="Concanavalin A-like lectins/glucanases"/>
    <property type="match status" value="1"/>
</dbReference>
<dbReference type="KEGG" id="hro:HELRODRAFT_173495"/>
<dbReference type="RefSeq" id="XP_009018349.1">
    <property type="nucleotide sequence ID" value="XM_009020101.1"/>
</dbReference>
<dbReference type="AlphaFoldDB" id="T1F6W1"/>
<dbReference type="Gene3D" id="2.60.120.200">
    <property type="match status" value="1"/>
</dbReference>
<reference evidence="2 4" key="2">
    <citation type="journal article" date="2013" name="Nature">
        <title>Insights into bilaterian evolution from three spiralian genomes.</title>
        <authorList>
            <person name="Simakov O."/>
            <person name="Marletaz F."/>
            <person name="Cho S.J."/>
            <person name="Edsinger-Gonzales E."/>
            <person name="Havlak P."/>
            <person name="Hellsten U."/>
            <person name="Kuo D.H."/>
            <person name="Larsson T."/>
            <person name="Lv J."/>
            <person name="Arendt D."/>
            <person name="Savage R."/>
            <person name="Osoegawa K."/>
            <person name="de Jong P."/>
            <person name="Grimwood J."/>
            <person name="Chapman J.A."/>
            <person name="Shapiro H."/>
            <person name="Aerts A."/>
            <person name="Otillar R.P."/>
            <person name="Terry A.Y."/>
            <person name="Boore J.L."/>
            <person name="Grigoriev I.V."/>
            <person name="Lindberg D.R."/>
            <person name="Seaver E.C."/>
            <person name="Weisblat D.A."/>
            <person name="Putnam N.H."/>
            <person name="Rokhsar D.S."/>
        </authorList>
    </citation>
    <scope>NUCLEOTIDE SEQUENCE</scope>
</reference>
<keyword evidence="4" id="KW-1185">Reference proteome</keyword>